<keyword evidence="1" id="KW-0472">Membrane</keyword>
<evidence type="ECO:0000256" key="2">
    <source>
        <dbReference type="ARBA" id="ARBA00022692"/>
    </source>
</evidence>
<dbReference type="InterPro" id="IPR005565">
    <property type="entry name" value="Hemolysn_activator_HlyB_C"/>
</dbReference>
<dbReference type="PANTHER" id="PTHR34597:SF1">
    <property type="entry name" value="HEME_HEMOPEXIN TRANSPORTER PROTEIN HUXB"/>
    <property type="match status" value="1"/>
</dbReference>
<feature type="chain" id="PRO_5046400253" evidence="4">
    <location>
        <begin position="31"/>
        <end position="572"/>
    </location>
</feature>
<dbReference type="InterPro" id="IPR013686">
    <property type="entry name" value="Polypept-transport_assoc_ShlB"/>
</dbReference>
<organism evidence="7 8">
    <name type="scientific">Herminiimonas glaciei</name>
    <dbReference type="NCBI Taxonomy" id="523788"/>
    <lineage>
        <taxon>Bacteria</taxon>
        <taxon>Pseudomonadati</taxon>
        <taxon>Pseudomonadota</taxon>
        <taxon>Betaproteobacteria</taxon>
        <taxon>Burkholderiales</taxon>
        <taxon>Oxalobacteraceae</taxon>
        <taxon>Herminiimonas</taxon>
    </lineage>
</organism>
<dbReference type="Pfam" id="PF08479">
    <property type="entry name" value="POTRA_2"/>
    <property type="match status" value="1"/>
</dbReference>
<name>A0ABW2IBF0_9BURK</name>
<evidence type="ECO:0000259" key="6">
    <source>
        <dbReference type="Pfam" id="PF08479"/>
    </source>
</evidence>
<feature type="signal peptide" evidence="4">
    <location>
        <begin position="1"/>
        <end position="30"/>
    </location>
</feature>
<dbReference type="Gene3D" id="2.40.160.50">
    <property type="entry name" value="membrane protein fhac: a member of the omp85/tpsb transporter family"/>
    <property type="match status" value="1"/>
</dbReference>
<dbReference type="Pfam" id="PF03865">
    <property type="entry name" value="ShlB"/>
    <property type="match status" value="1"/>
</dbReference>
<protein>
    <submittedName>
        <fullName evidence="7">ShlB/FhaC/HecB family hemolysin secretion/activation protein</fullName>
    </submittedName>
</protein>
<gene>
    <name evidence="7" type="ORF">ACFQPC_09630</name>
</gene>
<evidence type="ECO:0000256" key="1">
    <source>
        <dbReference type="ARBA" id="ARBA00022452"/>
    </source>
</evidence>
<keyword evidence="2" id="KW-0812">Transmembrane</keyword>
<keyword evidence="3" id="KW-0998">Cell outer membrane</keyword>
<feature type="domain" description="Haemolysin activator HlyB C-terminal" evidence="5">
    <location>
        <begin position="217"/>
        <end position="532"/>
    </location>
</feature>
<dbReference type="Proteomes" id="UP001596542">
    <property type="component" value="Unassembled WGS sequence"/>
</dbReference>
<dbReference type="InterPro" id="IPR051544">
    <property type="entry name" value="TPS_OM_transporter"/>
</dbReference>
<feature type="domain" description="Polypeptide-transport-associated ShlB-type" evidence="6">
    <location>
        <begin position="79"/>
        <end position="154"/>
    </location>
</feature>
<sequence>MKKASMSSCRSATPSLLVLALYLGSTFTTAAVAQLIPNAGSTLRESQQSAPALPMPATGTIQLPPEPAAPVPTVDSIRFQVQAFRISGNQSIDSALLLPLVQDVTGAERSLGELEQAASRITAYYREHGYLVARAYIPAQDIQNGVVEIAVLEGHYDKVRLDNQSGFSDAILQRYLTPQQLGETVSDAKLERAILLIQDVTQAAQAGGNLQPGALPGTTDLTLKVGPAAGWQARLEADNYGVRNTGRNRFGGAVQWNNPSGNADRLDARVFTTADGQDYARLGYSIAVGGDGLRLGLAYVESRYQVGGNFAALDAYGRAGVWSATASYPLRRSRDFNLNLEAGLDQKSLQDNVGAFASSTRKSNQVAGLGLSGDVRNRIASSEGTTTFSLRAESGRLDIETPLARDIDALSARTNGAYQRYTYALAQYQWLSNSTMLLLSLNGQQASKNLDSAEKMSLGGPFGVRAYPSGEASGDKGYVATAEIRHTLDQQLFPGQLMLSGFIDSGMVETNARPFIHGDNQRRLSGAGVGLSFAMQNRLELRLMYAHKVGNAVARSDTDRSGRIWGMLAFMF</sequence>
<evidence type="ECO:0000256" key="3">
    <source>
        <dbReference type="ARBA" id="ARBA00023237"/>
    </source>
</evidence>
<accession>A0ABW2IBF0</accession>
<keyword evidence="1" id="KW-1134">Transmembrane beta strand</keyword>
<comment type="caution">
    <text evidence="7">The sequence shown here is derived from an EMBL/GenBank/DDBJ whole genome shotgun (WGS) entry which is preliminary data.</text>
</comment>
<keyword evidence="4" id="KW-0732">Signal</keyword>
<dbReference type="Gene3D" id="3.10.20.310">
    <property type="entry name" value="membrane protein fhac"/>
    <property type="match status" value="1"/>
</dbReference>
<reference evidence="8" key="1">
    <citation type="journal article" date="2019" name="Int. J. Syst. Evol. Microbiol.">
        <title>The Global Catalogue of Microorganisms (GCM) 10K type strain sequencing project: providing services to taxonomists for standard genome sequencing and annotation.</title>
        <authorList>
            <consortium name="The Broad Institute Genomics Platform"/>
            <consortium name="The Broad Institute Genome Sequencing Center for Infectious Disease"/>
            <person name="Wu L."/>
            <person name="Ma J."/>
        </authorList>
    </citation>
    <scope>NUCLEOTIDE SEQUENCE [LARGE SCALE GENOMIC DNA]</scope>
    <source>
        <strain evidence="8">KACC 12508</strain>
    </source>
</reference>
<evidence type="ECO:0000256" key="4">
    <source>
        <dbReference type="SAM" id="SignalP"/>
    </source>
</evidence>
<dbReference type="EMBL" id="JBHTBU010000001">
    <property type="protein sequence ID" value="MFC7288294.1"/>
    <property type="molecule type" value="Genomic_DNA"/>
</dbReference>
<proteinExistence type="predicted"/>
<evidence type="ECO:0000313" key="8">
    <source>
        <dbReference type="Proteomes" id="UP001596542"/>
    </source>
</evidence>
<keyword evidence="8" id="KW-1185">Reference proteome</keyword>
<evidence type="ECO:0000259" key="5">
    <source>
        <dbReference type="Pfam" id="PF03865"/>
    </source>
</evidence>
<evidence type="ECO:0000313" key="7">
    <source>
        <dbReference type="EMBL" id="MFC7288294.1"/>
    </source>
</evidence>
<dbReference type="PANTHER" id="PTHR34597">
    <property type="entry name" value="SLR1661 PROTEIN"/>
    <property type="match status" value="1"/>
</dbReference>